<dbReference type="InterPro" id="IPR036864">
    <property type="entry name" value="Zn2-C6_fun-type_DNA-bd_sf"/>
</dbReference>
<feature type="region of interest" description="Disordered" evidence="7">
    <location>
        <begin position="252"/>
        <end position="273"/>
    </location>
</feature>
<dbReference type="Pfam" id="PF00096">
    <property type="entry name" value="zf-C2H2"/>
    <property type="match status" value="1"/>
</dbReference>
<dbReference type="Pfam" id="PF04082">
    <property type="entry name" value="Fungal_trans"/>
    <property type="match status" value="1"/>
</dbReference>
<dbReference type="PROSITE" id="PS50157">
    <property type="entry name" value="ZINC_FINGER_C2H2_2"/>
    <property type="match status" value="1"/>
</dbReference>
<dbReference type="Pfam" id="PF00172">
    <property type="entry name" value="Zn_clus"/>
    <property type="match status" value="1"/>
</dbReference>
<evidence type="ECO:0000256" key="3">
    <source>
        <dbReference type="ARBA" id="ARBA00023015"/>
    </source>
</evidence>
<feature type="compositionally biased region" description="Polar residues" evidence="7">
    <location>
        <begin position="252"/>
        <end position="266"/>
    </location>
</feature>
<dbReference type="SMART" id="SM00355">
    <property type="entry name" value="ZnF_C2H2"/>
    <property type="match status" value="2"/>
</dbReference>
<reference evidence="10 11" key="1">
    <citation type="submission" date="2014-06" db="EMBL/GenBank/DDBJ databases">
        <title>Evolutionary Origins and Diversification of the Mycorrhizal Mutualists.</title>
        <authorList>
            <consortium name="DOE Joint Genome Institute"/>
            <consortium name="Mycorrhizal Genomics Consortium"/>
            <person name="Kohler A."/>
            <person name="Kuo A."/>
            <person name="Nagy L.G."/>
            <person name="Floudas D."/>
            <person name="Copeland A."/>
            <person name="Barry K.W."/>
            <person name="Cichocki N."/>
            <person name="Veneault-Fourrey C."/>
            <person name="LaButti K."/>
            <person name="Lindquist E.A."/>
            <person name="Lipzen A."/>
            <person name="Lundell T."/>
            <person name="Morin E."/>
            <person name="Murat C."/>
            <person name="Riley R."/>
            <person name="Ohm R."/>
            <person name="Sun H."/>
            <person name="Tunlid A."/>
            <person name="Henrissat B."/>
            <person name="Grigoriev I.V."/>
            <person name="Hibbett D.S."/>
            <person name="Martin F."/>
        </authorList>
    </citation>
    <scope>NUCLEOTIDE SEQUENCE [LARGE SCALE GENOMIC DNA]</scope>
    <source>
        <strain evidence="10 11">SS14</strain>
    </source>
</reference>
<dbReference type="GO" id="GO:0008270">
    <property type="term" value="F:zinc ion binding"/>
    <property type="evidence" value="ECO:0007669"/>
    <property type="project" value="UniProtKB-KW"/>
</dbReference>
<evidence type="ECO:0000259" key="8">
    <source>
        <dbReference type="PROSITE" id="PS50048"/>
    </source>
</evidence>
<evidence type="ECO:0000256" key="2">
    <source>
        <dbReference type="ARBA" id="ARBA00022833"/>
    </source>
</evidence>
<dbReference type="SUPFAM" id="SSF57701">
    <property type="entry name" value="Zn2/Cys6 DNA-binding domain"/>
    <property type="match status" value="1"/>
</dbReference>
<evidence type="ECO:0008006" key="12">
    <source>
        <dbReference type="Google" id="ProtNLM"/>
    </source>
</evidence>
<evidence type="ECO:0000256" key="1">
    <source>
        <dbReference type="ARBA" id="ARBA00022723"/>
    </source>
</evidence>
<keyword evidence="3" id="KW-0805">Transcription regulation</keyword>
<keyword evidence="4" id="KW-0804">Transcription</keyword>
<dbReference type="PROSITE" id="PS00028">
    <property type="entry name" value="ZINC_FINGER_C2H2_1"/>
    <property type="match status" value="1"/>
</dbReference>
<dbReference type="PANTHER" id="PTHR47660">
    <property type="entry name" value="TRANSCRIPTION FACTOR WITH C2H2 AND ZN(2)-CYS(6) DNA BINDING DOMAIN (EUROFUNG)-RELATED-RELATED"/>
    <property type="match status" value="1"/>
</dbReference>
<dbReference type="Gene3D" id="3.30.160.60">
    <property type="entry name" value="Classic Zinc Finger"/>
    <property type="match status" value="1"/>
</dbReference>
<dbReference type="SUPFAM" id="SSF57667">
    <property type="entry name" value="beta-beta-alpha zinc fingers"/>
    <property type="match status" value="1"/>
</dbReference>
<feature type="domain" description="Zn(2)-C6 fungal-type" evidence="8">
    <location>
        <begin position="74"/>
        <end position="103"/>
    </location>
</feature>
<evidence type="ECO:0000256" key="5">
    <source>
        <dbReference type="ARBA" id="ARBA00023242"/>
    </source>
</evidence>
<keyword evidence="5" id="KW-0539">Nucleus</keyword>
<dbReference type="Gene3D" id="4.10.240.10">
    <property type="entry name" value="Zn(2)-C6 fungal-type DNA-binding domain"/>
    <property type="match status" value="1"/>
</dbReference>
<evidence type="ECO:0000256" key="4">
    <source>
        <dbReference type="ARBA" id="ARBA00023163"/>
    </source>
</evidence>
<evidence type="ECO:0000256" key="6">
    <source>
        <dbReference type="PROSITE-ProRule" id="PRU00042"/>
    </source>
</evidence>
<dbReference type="InterPro" id="IPR001138">
    <property type="entry name" value="Zn2Cys6_DnaBD"/>
</dbReference>
<dbReference type="OrthoDB" id="1405595at2759"/>
<evidence type="ECO:0000313" key="11">
    <source>
        <dbReference type="Proteomes" id="UP000054279"/>
    </source>
</evidence>
<dbReference type="EMBL" id="KN837111">
    <property type="protein sequence ID" value="KIJ45619.1"/>
    <property type="molecule type" value="Genomic_DNA"/>
</dbReference>
<keyword evidence="1" id="KW-0479">Metal-binding</keyword>
<dbReference type="HOGENOM" id="CLU_364478_0_0_1"/>
<proteinExistence type="predicted"/>
<dbReference type="AlphaFoldDB" id="A0A0C9VF25"/>
<protein>
    <recommendedName>
        <fullName evidence="12">Zn(2)-C6 fungal-type domain-containing protein</fullName>
    </recommendedName>
</protein>
<dbReference type="InterPro" id="IPR007219">
    <property type="entry name" value="XnlR_reg_dom"/>
</dbReference>
<keyword evidence="6" id="KW-0863">Zinc-finger</keyword>
<dbReference type="GO" id="GO:0000981">
    <property type="term" value="F:DNA-binding transcription factor activity, RNA polymerase II-specific"/>
    <property type="evidence" value="ECO:0007669"/>
    <property type="project" value="InterPro"/>
</dbReference>
<sequence>MSSPTEGTVICPVCLTNFTRKTHLDRHLRAHLDQRIYACTNCNKASFTRSDLLTRHVRRCTQTDKGKAASRKRSCEACIQRKIKCDLQQPCSKCASRGDTCIYNVPLRASTGNADQPQQQAEIASTSRASTVFTGQDSPSNVIDSSLLNAVDSPSDEVDSWDELRNLLQILPSQPGELPSLPSSSTNLPDMGNIDPTFMTSPPFGGFPGLLPQDYETAEMITNPDFHQPGPQQGNTIFDEFVWFDESSNSDSIGNNIPQDSTSSTPGPLDIPNESTQTITDEFIRKQYVSHFIRVHCSRYPFLHLPTWSESNTHPLFRRVMVACGSLYAPGKNLADQSARLNIVEEVLHSDVRHQIFRAFLSLPANDIDNQIQLFLAILNVQILGKFHWDPIERGVSAGHHGITIAMLKQSGLLAYYANWRPPSASTLHHEDTWKSWTRYETTKRIVLLCYLHDALMPVFFNLTCILQENEIEVRFPCTDTLWNAPNAEQWSLLATTTGAYENLRGRTVLSTAQILVSPSLPAAPMDAFESFVMIHFILRVLHYTSKLQAEDKRQTIQHLLAQWFHARHIAPLTTDLGNFTCVALPLYWLALRIQEERNTGALPSRGEQRFDIVKKWLWEFWPILRVEREAWLGYVPPEKALMSGAKLPTWKGMVDWIPISLENS</sequence>
<feature type="domain" description="C2H2-type" evidence="9">
    <location>
        <begin position="9"/>
        <end position="36"/>
    </location>
</feature>
<keyword evidence="11" id="KW-1185">Reference proteome</keyword>
<name>A0A0C9VF25_SPHS4</name>
<dbReference type="Proteomes" id="UP000054279">
    <property type="component" value="Unassembled WGS sequence"/>
</dbReference>
<evidence type="ECO:0000313" key="10">
    <source>
        <dbReference type="EMBL" id="KIJ45619.1"/>
    </source>
</evidence>
<evidence type="ECO:0000256" key="7">
    <source>
        <dbReference type="SAM" id="MobiDB-lite"/>
    </source>
</evidence>
<keyword evidence="2" id="KW-0862">Zinc</keyword>
<dbReference type="PROSITE" id="PS50048">
    <property type="entry name" value="ZN2_CY6_FUNGAL_2"/>
    <property type="match status" value="1"/>
</dbReference>
<dbReference type="GO" id="GO:0006351">
    <property type="term" value="P:DNA-templated transcription"/>
    <property type="evidence" value="ECO:0007669"/>
    <property type="project" value="InterPro"/>
</dbReference>
<dbReference type="InterPro" id="IPR036236">
    <property type="entry name" value="Znf_C2H2_sf"/>
</dbReference>
<dbReference type="CDD" id="cd00067">
    <property type="entry name" value="GAL4"/>
    <property type="match status" value="1"/>
</dbReference>
<dbReference type="InterPro" id="IPR013087">
    <property type="entry name" value="Znf_C2H2_type"/>
</dbReference>
<dbReference type="SMART" id="SM00066">
    <property type="entry name" value="GAL4"/>
    <property type="match status" value="1"/>
</dbReference>
<organism evidence="10 11">
    <name type="scientific">Sphaerobolus stellatus (strain SS14)</name>
    <dbReference type="NCBI Taxonomy" id="990650"/>
    <lineage>
        <taxon>Eukaryota</taxon>
        <taxon>Fungi</taxon>
        <taxon>Dikarya</taxon>
        <taxon>Basidiomycota</taxon>
        <taxon>Agaricomycotina</taxon>
        <taxon>Agaricomycetes</taxon>
        <taxon>Phallomycetidae</taxon>
        <taxon>Geastrales</taxon>
        <taxon>Sphaerobolaceae</taxon>
        <taxon>Sphaerobolus</taxon>
    </lineage>
</organism>
<gene>
    <name evidence="10" type="ORF">M422DRAFT_29739</name>
</gene>
<evidence type="ECO:0000259" key="9">
    <source>
        <dbReference type="PROSITE" id="PS50157"/>
    </source>
</evidence>
<accession>A0A0C9VF25</accession>
<dbReference type="GO" id="GO:0003677">
    <property type="term" value="F:DNA binding"/>
    <property type="evidence" value="ECO:0007669"/>
    <property type="project" value="InterPro"/>
</dbReference>